<reference evidence="1 2" key="1">
    <citation type="submission" date="2018-06" db="EMBL/GenBank/DDBJ databases">
        <title>Genomic Encyclopedia of Type Strains, Phase IV (KMG-IV): sequencing the most valuable type-strain genomes for metagenomic binning, comparative biology and taxonomic classification.</title>
        <authorList>
            <person name="Goeker M."/>
        </authorList>
    </citation>
    <scope>NUCLEOTIDE SEQUENCE [LARGE SCALE GENOMIC DNA]</scope>
    <source>
        <strain evidence="1 2">DSM 18048</strain>
    </source>
</reference>
<accession>A0A318SA51</accession>
<comment type="caution">
    <text evidence="1">The sequence shown here is derived from an EMBL/GenBank/DDBJ whole genome shotgun (WGS) entry which is preliminary data.</text>
</comment>
<keyword evidence="2" id="KW-1185">Reference proteome</keyword>
<protein>
    <submittedName>
        <fullName evidence="1">Uncharacterized protein</fullName>
    </submittedName>
</protein>
<sequence length="317" mass="34792">MSSSRRLRRLLPEEGPRDLAAHLAQDVKPSELTSLLLDVARRRVTRRTPADVLAEYERDRFSRPARLSPVQLARFELLAFEHLSAAFEPITLAPVTPLGTASVVAGVSQDWAVATTRGFEVVSDATNVLALEAASRRRALGPRSPQGVHLAAHHRLLRPQFFHGPRQTAHFALLALVSAARAGRGSSVELELVALHVRAHLAVIRAVTSVDVPLRVVLSDFSARDRADAVRAEVIAPLSEAFEGVTFEVNAERQRGRGYYAGLAFEVYGRADDEDVFLVDGGEVQWVARLLSNEKERTVISGLGSERLCSVFGRDER</sequence>
<dbReference type="OrthoDB" id="7942934at2"/>
<dbReference type="AlphaFoldDB" id="A0A318SA51"/>
<evidence type="ECO:0000313" key="2">
    <source>
        <dbReference type="Proteomes" id="UP000248326"/>
    </source>
</evidence>
<evidence type="ECO:0000313" key="1">
    <source>
        <dbReference type="EMBL" id="PYE54050.1"/>
    </source>
</evidence>
<dbReference type="Proteomes" id="UP000248326">
    <property type="component" value="Unassembled WGS sequence"/>
</dbReference>
<organism evidence="1 2">
    <name type="scientific">Deinococcus yavapaiensis KR-236</name>
    <dbReference type="NCBI Taxonomy" id="694435"/>
    <lineage>
        <taxon>Bacteria</taxon>
        <taxon>Thermotogati</taxon>
        <taxon>Deinococcota</taxon>
        <taxon>Deinococci</taxon>
        <taxon>Deinococcales</taxon>
        <taxon>Deinococcaceae</taxon>
        <taxon>Deinococcus</taxon>
    </lineage>
</organism>
<proteinExistence type="predicted"/>
<dbReference type="EMBL" id="QJSX01000006">
    <property type="protein sequence ID" value="PYE54050.1"/>
    <property type="molecule type" value="Genomic_DNA"/>
</dbReference>
<name>A0A318SA51_9DEIO</name>
<gene>
    <name evidence="1" type="ORF">DES52_10612</name>
</gene>
<dbReference type="RefSeq" id="WP_146237227.1">
    <property type="nucleotide sequence ID" value="NZ_QJSX01000006.1"/>
</dbReference>